<evidence type="ECO:0000256" key="1">
    <source>
        <dbReference type="SAM" id="MobiDB-lite"/>
    </source>
</evidence>
<evidence type="ECO:0000313" key="3">
    <source>
        <dbReference type="Proteomes" id="UP000276215"/>
    </source>
</evidence>
<feature type="compositionally biased region" description="Polar residues" evidence="1">
    <location>
        <begin position="29"/>
        <end position="40"/>
    </location>
</feature>
<feature type="region of interest" description="Disordered" evidence="1">
    <location>
        <begin position="21"/>
        <end position="40"/>
    </location>
</feature>
<dbReference type="OrthoDB" id="3883941at2759"/>
<evidence type="ECO:0000313" key="2">
    <source>
        <dbReference type="EMBL" id="RPB00767.1"/>
    </source>
</evidence>
<organism evidence="2 3">
    <name type="scientific">Choiromyces venosus 120613-1</name>
    <dbReference type="NCBI Taxonomy" id="1336337"/>
    <lineage>
        <taxon>Eukaryota</taxon>
        <taxon>Fungi</taxon>
        <taxon>Dikarya</taxon>
        <taxon>Ascomycota</taxon>
        <taxon>Pezizomycotina</taxon>
        <taxon>Pezizomycetes</taxon>
        <taxon>Pezizales</taxon>
        <taxon>Tuberaceae</taxon>
        <taxon>Choiromyces</taxon>
    </lineage>
</organism>
<reference evidence="2 3" key="1">
    <citation type="journal article" date="2018" name="Nat. Ecol. Evol.">
        <title>Pezizomycetes genomes reveal the molecular basis of ectomycorrhizal truffle lifestyle.</title>
        <authorList>
            <person name="Murat C."/>
            <person name="Payen T."/>
            <person name="Noel B."/>
            <person name="Kuo A."/>
            <person name="Morin E."/>
            <person name="Chen J."/>
            <person name="Kohler A."/>
            <person name="Krizsan K."/>
            <person name="Balestrini R."/>
            <person name="Da Silva C."/>
            <person name="Montanini B."/>
            <person name="Hainaut M."/>
            <person name="Levati E."/>
            <person name="Barry K.W."/>
            <person name="Belfiori B."/>
            <person name="Cichocki N."/>
            <person name="Clum A."/>
            <person name="Dockter R.B."/>
            <person name="Fauchery L."/>
            <person name="Guy J."/>
            <person name="Iotti M."/>
            <person name="Le Tacon F."/>
            <person name="Lindquist E.A."/>
            <person name="Lipzen A."/>
            <person name="Malagnac F."/>
            <person name="Mello A."/>
            <person name="Molinier V."/>
            <person name="Miyauchi S."/>
            <person name="Poulain J."/>
            <person name="Riccioni C."/>
            <person name="Rubini A."/>
            <person name="Sitrit Y."/>
            <person name="Splivallo R."/>
            <person name="Traeger S."/>
            <person name="Wang M."/>
            <person name="Zifcakova L."/>
            <person name="Wipf D."/>
            <person name="Zambonelli A."/>
            <person name="Paolocci F."/>
            <person name="Nowrousian M."/>
            <person name="Ottonello S."/>
            <person name="Baldrian P."/>
            <person name="Spatafora J.W."/>
            <person name="Henrissat B."/>
            <person name="Nagy L.G."/>
            <person name="Aury J.M."/>
            <person name="Wincker P."/>
            <person name="Grigoriev I.V."/>
            <person name="Bonfante P."/>
            <person name="Martin F.M."/>
        </authorList>
    </citation>
    <scope>NUCLEOTIDE SEQUENCE [LARGE SCALE GENOMIC DNA]</scope>
    <source>
        <strain evidence="2 3">120613-1</strain>
    </source>
</reference>
<gene>
    <name evidence="2" type="ORF">L873DRAFT_1804495</name>
</gene>
<dbReference type="AlphaFoldDB" id="A0A3N4JRF1"/>
<keyword evidence="3" id="KW-1185">Reference proteome</keyword>
<dbReference type="EMBL" id="ML120377">
    <property type="protein sequence ID" value="RPB00767.1"/>
    <property type="molecule type" value="Genomic_DNA"/>
</dbReference>
<dbReference type="Proteomes" id="UP000276215">
    <property type="component" value="Unassembled WGS sequence"/>
</dbReference>
<dbReference type="STRING" id="1336337.A0A3N4JRF1"/>
<sequence length="434" mass="47802">MFSRAARQSLVRAQVARRSGQVVRPARRLNSTTAGNANQNAQTSPLVAGMAGGAVTLLGGYAWYHFSGTKQVVQSARKTAESVESIKNTIASNTPPPSNALSFIRSVSKQYVTMIPGAGSCIDSFFDEFDDISSTHSEEVSRIVSDTYGELRDTVWSDEMNEEVGRRVTEILKRRGQELKELSKDAGQQILEKNPQLKEKVQGSMSQLKKLGKQYGPEAQRIVDEAYKQAEDIVNQGLNLPNIGRISNMINEKTEQVKELGKKLGDKAWEEGSQEMDKYLDKMPQVKQILDENKDELKALAVSGGISGSMSNSSSLKEIFDQVKRIGSEGESKDSIEKFKKLVEEKVKSGNSTTFSSFSGGDDGWQYTFSVLEKYIKTIPGGEKALQETPDLREIIDIGKKGPEAEKIAKGTFEELTDVLGRRLKQAKKLASGK</sequence>
<name>A0A3N4JRF1_9PEZI</name>
<accession>A0A3N4JRF1</accession>
<protein>
    <submittedName>
        <fullName evidence="2">Uncharacterized protein</fullName>
    </submittedName>
</protein>
<proteinExistence type="predicted"/>